<evidence type="ECO:0000313" key="1">
    <source>
        <dbReference type="EMBL" id="KPM31895.1"/>
    </source>
</evidence>
<accession>A0A0P7AF50</accession>
<dbReference type="PATRIC" id="fig|1300341.3.peg.1734"/>
<name>A0A0P7AF50_9FLAO</name>
<reference evidence="1 2" key="1">
    <citation type="submission" date="2015-09" db="EMBL/GenBank/DDBJ databases">
        <title>Genome sequence of the marine flavobacterium Croceitalea dokdonensis DOKDO 023 that contains proton- and sodium-pumping rhodopsins.</title>
        <authorList>
            <person name="Kwon S.-K."/>
            <person name="Lee H.K."/>
            <person name="Kwak M.-J."/>
            <person name="Kim J.F."/>
        </authorList>
    </citation>
    <scope>NUCLEOTIDE SEQUENCE [LARGE SCALE GENOMIC DNA]</scope>
    <source>
        <strain evidence="1 2">DOKDO 023</strain>
    </source>
</reference>
<proteinExistence type="predicted"/>
<dbReference type="AlphaFoldDB" id="A0A0P7AF50"/>
<keyword evidence="2" id="KW-1185">Reference proteome</keyword>
<sequence>MAKGGGNKRSNVDGGIEHPKPQIKLLAQKAISPFFLSLRTEFIPPFAKEGSRKILCTTQPSSSLWKREVATSEATLTEGLNCPKPQIKLLAQKAISPFFLSLRTEFIPLFPKEGRRKIFSTTQPSSSLWQREVATTEATLTEGLNYPKPQRKLLAQKAISPFSRQ</sequence>
<comment type="caution">
    <text evidence="1">The sequence shown here is derived from an EMBL/GenBank/DDBJ whole genome shotgun (WGS) entry which is preliminary data.</text>
</comment>
<evidence type="ECO:0000313" key="2">
    <source>
        <dbReference type="Proteomes" id="UP000050280"/>
    </source>
</evidence>
<protein>
    <submittedName>
        <fullName evidence="1">Uncharacterized protein</fullName>
    </submittedName>
</protein>
<dbReference type="EMBL" id="LDJX01000003">
    <property type="protein sequence ID" value="KPM31895.1"/>
    <property type="molecule type" value="Genomic_DNA"/>
</dbReference>
<gene>
    <name evidence="1" type="ORF">I595_1543</name>
</gene>
<dbReference type="Proteomes" id="UP000050280">
    <property type="component" value="Unassembled WGS sequence"/>
</dbReference>
<organism evidence="1 2">
    <name type="scientific">Croceitalea dokdonensis DOKDO 023</name>
    <dbReference type="NCBI Taxonomy" id="1300341"/>
    <lineage>
        <taxon>Bacteria</taxon>
        <taxon>Pseudomonadati</taxon>
        <taxon>Bacteroidota</taxon>
        <taxon>Flavobacteriia</taxon>
        <taxon>Flavobacteriales</taxon>
        <taxon>Flavobacteriaceae</taxon>
        <taxon>Croceitalea</taxon>
    </lineage>
</organism>